<dbReference type="AlphaFoldDB" id="A0A286TXS7"/>
<gene>
    <name evidence="2" type="ORF">SCALIN_C13_0134</name>
</gene>
<reference evidence="3" key="1">
    <citation type="journal article" date="2017" name="Environ. Microbiol. Rep.">
        <title>Genetic Diversity of Marine Anaerobic Ammonium-Oxidizing Bacteria as Revealed by Genomic and Proteomic Analyses of 'Candidatus Scalindua japonica'.</title>
        <authorList>
            <person name="Oshiki M."/>
            <person name="Mizuto K."/>
            <person name="Kimura Z."/>
            <person name="Kindaichi T."/>
            <person name="Satoh H."/>
            <person name="Okabe S."/>
        </authorList>
    </citation>
    <scope>NUCLEOTIDE SEQUENCE [LARGE SCALE GENOMIC DNA]</scope>
    <source>
        <strain evidence="3">husup-a2</strain>
    </source>
</reference>
<feature type="transmembrane region" description="Helical" evidence="1">
    <location>
        <begin position="31"/>
        <end position="48"/>
    </location>
</feature>
<keyword evidence="1" id="KW-0472">Membrane</keyword>
<evidence type="ECO:0000313" key="3">
    <source>
        <dbReference type="Proteomes" id="UP000218542"/>
    </source>
</evidence>
<keyword evidence="1" id="KW-1133">Transmembrane helix</keyword>
<evidence type="ECO:0000313" key="2">
    <source>
        <dbReference type="EMBL" id="GAX60621.1"/>
    </source>
</evidence>
<dbReference type="Proteomes" id="UP000218542">
    <property type="component" value="Unassembled WGS sequence"/>
</dbReference>
<keyword evidence="3" id="KW-1185">Reference proteome</keyword>
<comment type="caution">
    <text evidence="2">The sequence shown here is derived from an EMBL/GenBank/DDBJ whole genome shotgun (WGS) entry which is preliminary data.</text>
</comment>
<keyword evidence="1" id="KW-0812">Transmembrane</keyword>
<accession>A0A286TXS7</accession>
<dbReference type="EMBL" id="BAOS01000013">
    <property type="protein sequence ID" value="GAX60621.1"/>
    <property type="molecule type" value="Genomic_DNA"/>
</dbReference>
<organism evidence="2 3">
    <name type="scientific">Candidatus Scalindua japonica</name>
    <dbReference type="NCBI Taxonomy" id="1284222"/>
    <lineage>
        <taxon>Bacteria</taxon>
        <taxon>Pseudomonadati</taxon>
        <taxon>Planctomycetota</taxon>
        <taxon>Candidatus Brocadiia</taxon>
        <taxon>Candidatus Brocadiales</taxon>
        <taxon>Candidatus Scalinduaceae</taxon>
        <taxon>Candidatus Scalindua</taxon>
    </lineage>
</organism>
<evidence type="ECO:0000256" key="1">
    <source>
        <dbReference type="SAM" id="Phobius"/>
    </source>
</evidence>
<proteinExistence type="predicted"/>
<protein>
    <submittedName>
        <fullName evidence="2">Uncharacterized protein</fullName>
    </submittedName>
</protein>
<name>A0A286TXS7_9BACT</name>
<sequence length="49" mass="5723">MVFTSVSEDKVFRFPVNSVIKIIQGNSDDNALFMYCLSMLRIIIIFMFK</sequence>